<dbReference type="EMBL" id="BJYU01000034">
    <property type="protein sequence ID" value="GEO14999.1"/>
    <property type="molecule type" value="Genomic_DNA"/>
</dbReference>
<dbReference type="NCBIfam" id="NF005559">
    <property type="entry name" value="PRK07231.1"/>
    <property type="match status" value="1"/>
</dbReference>
<evidence type="ECO:0000256" key="2">
    <source>
        <dbReference type="ARBA" id="ARBA00023002"/>
    </source>
</evidence>
<dbReference type="InterPro" id="IPR057326">
    <property type="entry name" value="KR_dom"/>
</dbReference>
<name>A0A512BSP0_9HYPH</name>
<evidence type="ECO:0000313" key="4">
    <source>
        <dbReference type="EMBL" id="GEO14999.1"/>
    </source>
</evidence>
<dbReference type="InterPro" id="IPR036291">
    <property type="entry name" value="NAD(P)-bd_dom_sf"/>
</dbReference>
<keyword evidence="2" id="KW-0560">Oxidoreductase</keyword>
<gene>
    <name evidence="4" type="ORF">MAE02_26950</name>
</gene>
<dbReference type="OrthoDB" id="9790146at2"/>
<proteinExistence type="inferred from homology"/>
<reference evidence="4 5" key="1">
    <citation type="submission" date="2019-07" db="EMBL/GenBank/DDBJ databases">
        <title>Whole genome shotgun sequence of Microvirga aerophila NBRC 106136.</title>
        <authorList>
            <person name="Hosoyama A."/>
            <person name="Uohara A."/>
            <person name="Ohji S."/>
            <person name="Ichikawa N."/>
        </authorList>
    </citation>
    <scope>NUCLEOTIDE SEQUENCE [LARGE SCALE GENOMIC DNA]</scope>
    <source>
        <strain evidence="4 5">NBRC 106136</strain>
    </source>
</reference>
<dbReference type="SMART" id="SM00822">
    <property type="entry name" value="PKS_KR"/>
    <property type="match status" value="1"/>
</dbReference>
<dbReference type="PROSITE" id="PS00061">
    <property type="entry name" value="ADH_SHORT"/>
    <property type="match status" value="1"/>
</dbReference>
<sequence>MKRLEGKVALVTGAGSGFGLGIAETFAREGAKVVIVDINENAAQDAAKNIGQDTIGFAADVSKAADVNAAVQKTVDAFGKLDIVINNAGISHRNRPMLEVDEAEFDRVFAVNVKSIYLFAQAAVPQMREQGGGVFINVGSTAGLRPRPGLTWYNGSKGAVHTITKSMAVELAPNRIRVCALAPVAGETPLLSTFMGEDTPQKREQFINSIPLGRFSTPQDIANAALYLASDEASMITGVVLEVDGGRCI</sequence>
<dbReference type="RefSeq" id="WP_114185027.1">
    <property type="nucleotide sequence ID" value="NZ_BJYU01000034.1"/>
</dbReference>
<evidence type="ECO:0000256" key="1">
    <source>
        <dbReference type="ARBA" id="ARBA00006484"/>
    </source>
</evidence>
<keyword evidence="5" id="KW-1185">Reference proteome</keyword>
<dbReference type="PANTHER" id="PTHR43639:SF1">
    <property type="entry name" value="SHORT-CHAIN DEHYDROGENASE_REDUCTASE FAMILY PROTEIN"/>
    <property type="match status" value="1"/>
</dbReference>
<accession>A0A512BSP0</accession>
<dbReference type="PANTHER" id="PTHR43639">
    <property type="entry name" value="OXIDOREDUCTASE, SHORT-CHAIN DEHYDROGENASE/REDUCTASE FAMILY (AFU_ORTHOLOGUE AFUA_5G02870)"/>
    <property type="match status" value="1"/>
</dbReference>
<dbReference type="SUPFAM" id="SSF51735">
    <property type="entry name" value="NAD(P)-binding Rossmann-fold domains"/>
    <property type="match status" value="1"/>
</dbReference>
<dbReference type="InterPro" id="IPR020904">
    <property type="entry name" value="Sc_DH/Rdtase_CS"/>
</dbReference>
<comment type="caution">
    <text evidence="4">The sequence shown here is derived from an EMBL/GenBank/DDBJ whole genome shotgun (WGS) entry which is preliminary data.</text>
</comment>
<evidence type="ECO:0000259" key="3">
    <source>
        <dbReference type="SMART" id="SM00822"/>
    </source>
</evidence>
<dbReference type="AlphaFoldDB" id="A0A512BSP0"/>
<dbReference type="FunFam" id="3.40.50.720:FF:000084">
    <property type="entry name" value="Short-chain dehydrogenase reductase"/>
    <property type="match status" value="1"/>
</dbReference>
<dbReference type="Pfam" id="PF13561">
    <property type="entry name" value="adh_short_C2"/>
    <property type="match status" value="1"/>
</dbReference>
<dbReference type="PRINTS" id="PR00080">
    <property type="entry name" value="SDRFAMILY"/>
</dbReference>
<evidence type="ECO:0000313" key="5">
    <source>
        <dbReference type="Proteomes" id="UP000321085"/>
    </source>
</evidence>
<dbReference type="InterPro" id="IPR002347">
    <property type="entry name" value="SDR_fam"/>
</dbReference>
<dbReference type="Gene3D" id="3.40.50.720">
    <property type="entry name" value="NAD(P)-binding Rossmann-like Domain"/>
    <property type="match status" value="1"/>
</dbReference>
<protein>
    <submittedName>
        <fullName evidence="4">Alcohol dehydrogenase</fullName>
    </submittedName>
</protein>
<dbReference type="GO" id="GO:0016491">
    <property type="term" value="F:oxidoreductase activity"/>
    <property type="evidence" value="ECO:0007669"/>
    <property type="project" value="UniProtKB-KW"/>
</dbReference>
<feature type="domain" description="Ketoreductase" evidence="3">
    <location>
        <begin position="7"/>
        <end position="187"/>
    </location>
</feature>
<comment type="similarity">
    <text evidence="1">Belongs to the short-chain dehydrogenases/reductases (SDR) family.</text>
</comment>
<dbReference type="PRINTS" id="PR00081">
    <property type="entry name" value="GDHRDH"/>
</dbReference>
<dbReference type="Proteomes" id="UP000321085">
    <property type="component" value="Unassembled WGS sequence"/>
</dbReference>
<organism evidence="4 5">
    <name type="scientific">Microvirga aerophila</name>
    <dbReference type="NCBI Taxonomy" id="670291"/>
    <lineage>
        <taxon>Bacteria</taxon>
        <taxon>Pseudomonadati</taxon>
        <taxon>Pseudomonadota</taxon>
        <taxon>Alphaproteobacteria</taxon>
        <taxon>Hyphomicrobiales</taxon>
        <taxon>Methylobacteriaceae</taxon>
        <taxon>Microvirga</taxon>
    </lineage>
</organism>
<dbReference type="CDD" id="cd05345">
    <property type="entry name" value="BKR_3_SDR_c"/>
    <property type="match status" value="1"/>
</dbReference>